<name>A0A3L9Y1Y9_9RHOB</name>
<evidence type="ECO:0000256" key="3">
    <source>
        <dbReference type="ARBA" id="ARBA00022475"/>
    </source>
</evidence>
<dbReference type="Pfam" id="PF02472">
    <property type="entry name" value="ExbD"/>
    <property type="match status" value="1"/>
</dbReference>
<comment type="subcellular location">
    <subcellularLocation>
        <location evidence="1">Cell membrane</location>
        <topology evidence="1">Single-pass membrane protein</topology>
    </subcellularLocation>
    <subcellularLocation>
        <location evidence="7">Cell membrane</location>
        <topology evidence="7">Single-pass type II membrane protein</topology>
    </subcellularLocation>
</comment>
<gene>
    <name evidence="8" type="ORF">D9R08_08780</name>
</gene>
<keyword evidence="9" id="KW-1185">Reference proteome</keyword>
<comment type="caution">
    <text evidence="8">The sequence shown here is derived from an EMBL/GenBank/DDBJ whole genome shotgun (WGS) entry which is preliminary data.</text>
</comment>
<evidence type="ECO:0000256" key="7">
    <source>
        <dbReference type="RuleBase" id="RU003879"/>
    </source>
</evidence>
<keyword evidence="5" id="KW-1133">Transmembrane helix</keyword>
<evidence type="ECO:0000313" key="8">
    <source>
        <dbReference type="EMBL" id="RMA42854.1"/>
    </source>
</evidence>
<comment type="similarity">
    <text evidence="2 7">Belongs to the ExbD/TolR family.</text>
</comment>
<reference evidence="8 9" key="1">
    <citation type="submission" date="2018-10" db="EMBL/GenBank/DDBJ databases">
        <authorList>
            <person name="Jung H.S."/>
            <person name="Jeon C.O."/>
        </authorList>
    </citation>
    <scope>NUCLEOTIDE SEQUENCE [LARGE SCALE GENOMIC DNA]</scope>
    <source>
        <strain evidence="8 9">MA-7-27</strain>
    </source>
</reference>
<keyword evidence="3" id="KW-1003">Cell membrane</keyword>
<dbReference type="InterPro" id="IPR003400">
    <property type="entry name" value="ExbD"/>
</dbReference>
<evidence type="ECO:0000256" key="5">
    <source>
        <dbReference type="ARBA" id="ARBA00022989"/>
    </source>
</evidence>
<sequence>MSFQFARTRPSRRPSLTPMIDVVFLLLVFFMLAARFGQDGALPLSLSGSGGTYSGPPRLVDVLPEGQRLNGQAGEVAEIVARLNDLTDRPDDTIVLRGVDGASLQRLVTLMSALEQAGFTHLVLVE</sequence>
<evidence type="ECO:0000256" key="6">
    <source>
        <dbReference type="ARBA" id="ARBA00023136"/>
    </source>
</evidence>
<dbReference type="AlphaFoldDB" id="A0A3L9Y1Y9"/>
<evidence type="ECO:0000313" key="9">
    <source>
        <dbReference type="Proteomes" id="UP000281343"/>
    </source>
</evidence>
<dbReference type="PANTHER" id="PTHR30558:SF3">
    <property type="entry name" value="BIOPOLYMER TRANSPORT PROTEIN EXBD-RELATED"/>
    <property type="match status" value="1"/>
</dbReference>
<evidence type="ECO:0000256" key="4">
    <source>
        <dbReference type="ARBA" id="ARBA00022692"/>
    </source>
</evidence>
<dbReference type="GO" id="GO:0022857">
    <property type="term" value="F:transmembrane transporter activity"/>
    <property type="evidence" value="ECO:0007669"/>
    <property type="project" value="InterPro"/>
</dbReference>
<evidence type="ECO:0000256" key="2">
    <source>
        <dbReference type="ARBA" id="ARBA00005811"/>
    </source>
</evidence>
<dbReference type="RefSeq" id="WP_121897640.1">
    <property type="nucleotide sequence ID" value="NZ_RCNT01000003.1"/>
</dbReference>
<proteinExistence type="inferred from homology"/>
<dbReference type="OrthoDB" id="5456447at2"/>
<keyword evidence="4 7" id="KW-0812">Transmembrane</keyword>
<dbReference type="PANTHER" id="PTHR30558">
    <property type="entry name" value="EXBD MEMBRANE COMPONENT OF PMF-DRIVEN MACROMOLECULE IMPORT SYSTEM"/>
    <property type="match status" value="1"/>
</dbReference>
<dbReference type="Proteomes" id="UP000281343">
    <property type="component" value="Unassembled WGS sequence"/>
</dbReference>
<dbReference type="GO" id="GO:0015031">
    <property type="term" value="P:protein transport"/>
    <property type="evidence" value="ECO:0007669"/>
    <property type="project" value="UniProtKB-KW"/>
</dbReference>
<protein>
    <submittedName>
        <fullName evidence="8">Biopolymer transporter ExbD</fullName>
    </submittedName>
</protein>
<keyword evidence="6" id="KW-0472">Membrane</keyword>
<dbReference type="EMBL" id="RCNT01000003">
    <property type="protein sequence ID" value="RMA42854.1"/>
    <property type="molecule type" value="Genomic_DNA"/>
</dbReference>
<dbReference type="GO" id="GO:0005886">
    <property type="term" value="C:plasma membrane"/>
    <property type="evidence" value="ECO:0007669"/>
    <property type="project" value="UniProtKB-SubCell"/>
</dbReference>
<keyword evidence="7" id="KW-0653">Protein transport</keyword>
<dbReference type="Gene3D" id="3.30.420.270">
    <property type="match status" value="1"/>
</dbReference>
<organism evidence="8 9">
    <name type="scientific">Rhodophyticola porphyridii</name>
    <dbReference type="NCBI Taxonomy" id="1852017"/>
    <lineage>
        <taxon>Bacteria</taxon>
        <taxon>Pseudomonadati</taxon>
        <taxon>Pseudomonadota</taxon>
        <taxon>Alphaproteobacteria</taxon>
        <taxon>Rhodobacterales</taxon>
        <taxon>Roseobacteraceae</taxon>
        <taxon>Rhodophyticola</taxon>
    </lineage>
</organism>
<accession>A0A3L9Y1Y9</accession>
<keyword evidence="7" id="KW-0813">Transport</keyword>
<evidence type="ECO:0000256" key="1">
    <source>
        <dbReference type="ARBA" id="ARBA00004162"/>
    </source>
</evidence>